<evidence type="ECO:0000313" key="2">
    <source>
        <dbReference type="EMBL" id="KAK4477974.1"/>
    </source>
</evidence>
<keyword evidence="3" id="KW-1185">Reference proteome</keyword>
<feature type="region of interest" description="Disordered" evidence="1">
    <location>
        <begin position="159"/>
        <end position="188"/>
    </location>
</feature>
<feature type="compositionally biased region" description="Low complexity" evidence="1">
    <location>
        <begin position="231"/>
        <end position="240"/>
    </location>
</feature>
<dbReference type="EMBL" id="JAYDYQ010002688">
    <property type="protein sequence ID" value="KAK4477974.1"/>
    <property type="molecule type" value="Genomic_DNA"/>
</dbReference>
<evidence type="ECO:0000256" key="1">
    <source>
        <dbReference type="SAM" id="MobiDB-lite"/>
    </source>
</evidence>
<protein>
    <submittedName>
        <fullName evidence="2">Uncharacterized protein</fullName>
    </submittedName>
</protein>
<accession>A0ABR0CME2</accession>
<feature type="region of interest" description="Disordered" evidence="1">
    <location>
        <begin position="119"/>
        <end position="138"/>
    </location>
</feature>
<dbReference type="InterPro" id="IPR039312">
    <property type="entry name" value="ZPR"/>
</dbReference>
<dbReference type="Proteomes" id="UP001291926">
    <property type="component" value="Unassembled WGS sequence"/>
</dbReference>
<proteinExistence type="predicted"/>
<dbReference type="PANTHER" id="PTHR33601:SF1">
    <property type="entry name" value="PROTEIN LITTLE ZIPPER 4"/>
    <property type="match status" value="1"/>
</dbReference>
<sequence length="248" mass="27281">MQQNEKLRRQTEMLNQENIALRIEFKQKFAVVVDAASAGSFVTDSVPSTSSSNSKASRYLIVDQKGVGKLINMAIKKGGAAHRNQKPTKCMLIALAPANRVVVPCAGANHIVRAMESSNGTYDSEAEEGDEFSRESSYATYDDEDGEGYIFRRGYATYEGETEESDEGGRESSNATYEGEDDESDENEKLRRQAEMLNQENIALHIEFKQKFAVVVDTAAAECFVTDSVPSTSSSNSKASKTNKKARK</sequence>
<dbReference type="PANTHER" id="PTHR33601">
    <property type="entry name" value="PROTEIN LITTLE ZIPPER 4"/>
    <property type="match status" value="1"/>
</dbReference>
<name>A0ABR0CME2_9LAMI</name>
<organism evidence="2 3">
    <name type="scientific">Penstemon davidsonii</name>
    <dbReference type="NCBI Taxonomy" id="160366"/>
    <lineage>
        <taxon>Eukaryota</taxon>
        <taxon>Viridiplantae</taxon>
        <taxon>Streptophyta</taxon>
        <taxon>Embryophyta</taxon>
        <taxon>Tracheophyta</taxon>
        <taxon>Spermatophyta</taxon>
        <taxon>Magnoliopsida</taxon>
        <taxon>eudicotyledons</taxon>
        <taxon>Gunneridae</taxon>
        <taxon>Pentapetalae</taxon>
        <taxon>asterids</taxon>
        <taxon>lamiids</taxon>
        <taxon>Lamiales</taxon>
        <taxon>Plantaginaceae</taxon>
        <taxon>Cheloneae</taxon>
        <taxon>Penstemon</taxon>
    </lineage>
</organism>
<feature type="region of interest" description="Disordered" evidence="1">
    <location>
        <begin position="225"/>
        <end position="248"/>
    </location>
</feature>
<reference evidence="2 3" key="1">
    <citation type="journal article" date="2023" name="bioRxiv">
        <title>Genome report: Whole genome sequence and annotation of Penstemon davidsonii.</title>
        <authorList>
            <person name="Ostevik K.L."/>
            <person name="Alabady M."/>
            <person name="Zhang M."/>
            <person name="Rausher M.D."/>
        </authorList>
    </citation>
    <scope>NUCLEOTIDE SEQUENCE [LARGE SCALE GENOMIC DNA]</scope>
    <source>
        <strain evidence="2">DNT005</strain>
        <tissue evidence="2">Whole leaf</tissue>
    </source>
</reference>
<evidence type="ECO:0000313" key="3">
    <source>
        <dbReference type="Proteomes" id="UP001291926"/>
    </source>
</evidence>
<gene>
    <name evidence="2" type="ORF">RD792_017239</name>
</gene>
<comment type="caution">
    <text evidence="2">The sequence shown here is derived from an EMBL/GenBank/DDBJ whole genome shotgun (WGS) entry which is preliminary data.</text>
</comment>